<evidence type="ECO:0000313" key="4">
    <source>
        <dbReference type="Proteomes" id="UP001488838"/>
    </source>
</evidence>
<keyword evidence="2" id="KW-0472">Membrane</keyword>
<dbReference type="PANTHER" id="PTHR31134">
    <property type="entry name" value="TRANSMEMBRANE PROTEIN 128"/>
    <property type="match status" value="1"/>
</dbReference>
<gene>
    <name evidence="3" type="ORF">U0070_020531</name>
</gene>
<organism evidence="3 4">
    <name type="scientific">Myodes glareolus</name>
    <name type="common">Bank vole</name>
    <name type="synonym">Clethrionomys glareolus</name>
    <dbReference type="NCBI Taxonomy" id="447135"/>
    <lineage>
        <taxon>Eukaryota</taxon>
        <taxon>Metazoa</taxon>
        <taxon>Chordata</taxon>
        <taxon>Craniata</taxon>
        <taxon>Vertebrata</taxon>
        <taxon>Euteleostomi</taxon>
        <taxon>Mammalia</taxon>
        <taxon>Eutheria</taxon>
        <taxon>Euarchontoglires</taxon>
        <taxon>Glires</taxon>
        <taxon>Rodentia</taxon>
        <taxon>Myomorpha</taxon>
        <taxon>Muroidea</taxon>
        <taxon>Cricetidae</taxon>
        <taxon>Arvicolinae</taxon>
        <taxon>Myodes</taxon>
    </lineage>
</organism>
<dbReference type="Proteomes" id="UP001488838">
    <property type="component" value="Unassembled WGS sequence"/>
</dbReference>
<evidence type="ECO:0000313" key="3">
    <source>
        <dbReference type="EMBL" id="KAK7823860.1"/>
    </source>
</evidence>
<dbReference type="EMBL" id="JBBHLL010000049">
    <property type="protein sequence ID" value="KAK7823860.1"/>
    <property type="molecule type" value="Genomic_DNA"/>
</dbReference>
<dbReference type="Pfam" id="PF20479">
    <property type="entry name" value="TMEM128"/>
    <property type="match status" value="1"/>
</dbReference>
<evidence type="ECO:0000256" key="1">
    <source>
        <dbReference type="SAM" id="MobiDB-lite"/>
    </source>
</evidence>
<protein>
    <submittedName>
        <fullName evidence="3">Uncharacterized protein</fullName>
    </submittedName>
</protein>
<dbReference type="PANTHER" id="PTHR31134:SF1">
    <property type="entry name" value="TRANSMEMBRANE PROTEIN 128"/>
    <property type="match status" value="1"/>
</dbReference>
<accession>A0AAW0JAR3</accession>
<evidence type="ECO:0000256" key="2">
    <source>
        <dbReference type="SAM" id="Phobius"/>
    </source>
</evidence>
<dbReference type="InterPro" id="IPR033579">
    <property type="entry name" value="TMEM128"/>
</dbReference>
<keyword evidence="2" id="KW-1133">Transmembrane helix</keyword>
<keyword evidence="4" id="KW-1185">Reference proteome</keyword>
<feature type="transmembrane region" description="Helical" evidence="2">
    <location>
        <begin position="99"/>
        <end position="122"/>
    </location>
</feature>
<proteinExistence type="predicted"/>
<keyword evidence="2" id="KW-0812">Transmembrane</keyword>
<name>A0AAW0JAR3_MYOGA</name>
<reference evidence="3 4" key="1">
    <citation type="journal article" date="2023" name="bioRxiv">
        <title>Conserved and derived expression patterns and positive selection on dental genes reveal complex evolutionary context of ever-growing rodent molars.</title>
        <authorList>
            <person name="Calamari Z.T."/>
            <person name="Song A."/>
            <person name="Cohen E."/>
            <person name="Akter M."/>
            <person name="Roy R.D."/>
            <person name="Hallikas O."/>
            <person name="Christensen M.M."/>
            <person name="Li P."/>
            <person name="Marangoni P."/>
            <person name="Jernvall J."/>
            <person name="Klein O.D."/>
        </authorList>
    </citation>
    <scope>NUCLEOTIDE SEQUENCE [LARGE SCALE GENOMIC DNA]</scope>
    <source>
        <strain evidence="3">V071</strain>
    </source>
</reference>
<feature type="transmembrane region" description="Helical" evidence="2">
    <location>
        <begin position="134"/>
        <end position="156"/>
    </location>
</feature>
<dbReference type="AlphaFoldDB" id="A0AAW0JAR3"/>
<feature type="region of interest" description="Disordered" evidence="1">
    <location>
        <begin position="337"/>
        <end position="359"/>
    </location>
</feature>
<feature type="transmembrane region" description="Helical" evidence="2">
    <location>
        <begin position="162"/>
        <end position="179"/>
    </location>
</feature>
<comment type="caution">
    <text evidence="3">The sequence shown here is derived from an EMBL/GenBank/DDBJ whole genome shotgun (WGS) entry which is preliminary data.</text>
</comment>
<sequence length="460" mass="51744">MESKPIGVMSLPSHWQAPRWILRGLGRSSGGGYLFPSEAGLGSEDDARPSETSKAVEKRERSLPRLNIHSGLWILASTVVTYYVDFKTLKENFHTNNCWFLFGGTLLFVSLSIAFYCIVYLEWYHGIGEYDIKYLTLVPITTATFIAAGICFNLALWNVWSFFTPLLLFTPLMGVVRFISLHMKEKPVSPYPQEDGDRNFKRPSIQGIASFAHYQERRLQQWLPPIGRSGPLGEPGSTLISSDPLTDAAMKIIYHSEAYSAIANWIFPFYYLQKGHICFFPSPEYSQLGCAVSLALFLRPLWNASVQVARNVKQVKDPGFLKIQFVYMRDNLGHILKGPPHEQGSGDPKRKRTLEQARTHEAQAGLEHNAQTLQVVPSFTQLGLSCRSKAAEEIRGDKLVQVLQLLKAADLGGQFLDLVVEEVKHLQVLQFCYVWGHSYGNGDATKSILPPKAKKQNCEE</sequence>